<evidence type="ECO:0000313" key="1">
    <source>
        <dbReference type="EMBL" id="QOQ86671.1"/>
    </source>
</evidence>
<dbReference type="AlphaFoldDB" id="A0A7M1LEB4"/>
<dbReference type="SUPFAM" id="SSF52309">
    <property type="entry name" value="N-(deoxy)ribosyltransferase-like"/>
    <property type="match status" value="1"/>
</dbReference>
<reference evidence="1 2" key="1">
    <citation type="submission" date="2020-10" db="EMBL/GenBank/DDBJ databases">
        <title>Campylobacter and Helicobacter PacBio genomes.</title>
        <authorList>
            <person name="Lane C."/>
        </authorList>
    </citation>
    <scope>NUCLEOTIDE SEQUENCE [LARGE SCALE GENOMIC DNA]</scope>
    <source>
        <strain evidence="1 2">2016D-0077</strain>
    </source>
</reference>
<proteinExistence type="predicted"/>
<dbReference type="InterPro" id="IPR025518">
    <property type="entry name" value="DUF4406"/>
</dbReference>
<sequence>MRIYIASPYEAMLKKGFSLDEVINEAKKGIKKAKNRFSGDDYIFFSPVIEFGKEHKDMPRDEVMNLCFKELSMCNIIYIPNLIQSKNSDGIKAEMEYAKNNSIKIISEI</sequence>
<dbReference type="EMBL" id="CP063078">
    <property type="protein sequence ID" value="QOQ86671.1"/>
    <property type="molecule type" value="Genomic_DNA"/>
</dbReference>
<dbReference type="OrthoDB" id="5364920at2"/>
<dbReference type="Proteomes" id="UP000594749">
    <property type="component" value="Chromosome"/>
</dbReference>
<dbReference type="RefSeq" id="WP_025803831.1">
    <property type="nucleotide sequence ID" value="NZ_CP053842.1"/>
</dbReference>
<accession>A0A7M1LEB4</accession>
<dbReference type="Pfam" id="PF14359">
    <property type="entry name" value="DUF4406"/>
    <property type="match status" value="1"/>
</dbReference>
<organism evidence="1 2">
    <name type="scientific">Campylobacter corcagiensis</name>
    <dbReference type="NCBI Taxonomy" id="1448857"/>
    <lineage>
        <taxon>Bacteria</taxon>
        <taxon>Pseudomonadati</taxon>
        <taxon>Campylobacterota</taxon>
        <taxon>Epsilonproteobacteria</taxon>
        <taxon>Campylobacterales</taxon>
        <taxon>Campylobacteraceae</taxon>
        <taxon>Campylobacter</taxon>
    </lineage>
</organism>
<evidence type="ECO:0000313" key="2">
    <source>
        <dbReference type="Proteomes" id="UP000594749"/>
    </source>
</evidence>
<gene>
    <name evidence="1" type="ORF">IMC76_05440</name>
</gene>
<protein>
    <submittedName>
        <fullName evidence="1">DUF4406 domain-containing protein</fullName>
    </submittedName>
</protein>
<keyword evidence="2" id="KW-1185">Reference proteome</keyword>
<name>A0A7M1LEB4_9BACT</name>
<dbReference type="Gene3D" id="3.40.50.10400">
    <property type="entry name" value="Hypothetical protein PA1492"/>
    <property type="match status" value="1"/>
</dbReference>